<dbReference type="SUPFAM" id="SSF46458">
    <property type="entry name" value="Globin-like"/>
    <property type="match status" value="1"/>
</dbReference>
<evidence type="ECO:0000313" key="5">
    <source>
        <dbReference type="Proteomes" id="UP000289886"/>
    </source>
</evidence>
<dbReference type="AlphaFoldDB" id="A0A444U084"/>
<dbReference type="GO" id="GO:0046872">
    <property type="term" value="F:metal ion binding"/>
    <property type="evidence" value="ECO:0007669"/>
    <property type="project" value="UniProtKB-KW"/>
</dbReference>
<evidence type="ECO:0000256" key="1">
    <source>
        <dbReference type="ARBA" id="ARBA00022617"/>
    </source>
</evidence>
<organism evidence="4 5">
    <name type="scientific">Acipenser ruthenus</name>
    <name type="common">Sterlet sturgeon</name>
    <dbReference type="NCBI Taxonomy" id="7906"/>
    <lineage>
        <taxon>Eukaryota</taxon>
        <taxon>Metazoa</taxon>
        <taxon>Chordata</taxon>
        <taxon>Craniata</taxon>
        <taxon>Vertebrata</taxon>
        <taxon>Euteleostomi</taxon>
        <taxon>Actinopterygii</taxon>
        <taxon>Chondrostei</taxon>
        <taxon>Acipenseriformes</taxon>
        <taxon>Acipenseridae</taxon>
        <taxon>Acipenser</taxon>
    </lineage>
</organism>
<gene>
    <name evidence="4" type="ORF">EOD39_9598</name>
</gene>
<evidence type="ECO:0000313" key="4">
    <source>
        <dbReference type="EMBL" id="RXM28603.1"/>
    </source>
</evidence>
<protein>
    <submittedName>
        <fullName evidence="4">Cytoglobin-2</fullName>
    </submittedName>
</protein>
<dbReference type="InterPro" id="IPR009050">
    <property type="entry name" value="Globin-like_sf"/>
</dbReference>
<keyword evidence="5" id="KW-1185">Reference proteome</keyword>
<reference evidence="4 5" key="1">
    <citation type="submission" date="2019-01" db="EMBL/GenBank/DDBJ databases">
        <title>Draft Genome and Complete Hox-Cluster Characterization of the Sterlet Sturgeon (Acipenser ruthenus).</title>
        <authorList>
            <person name="Wei Q."/>
        </authorList>
    </citation>
    <scope>NUCLEOTIDE SEQUENCE [LARGE SCALE GENOMIC DNA]</scope>
    <source>
        <strain evidence="4">WHYD16114868_AA</strain>
        <tissue evidence="4">Blood</tissue>
    </source>
</reference>
<dbReference type="Proteomes" id="UP000289886">
    <property type="component" value="Unassembled WGS sequence"/>
</dbReference>
<evidence type="ECO:0000256" key="2">
    <source>
        <dbReference type="ARBA" id="ARBA00022723"/>
    </source>
</evidence>
<keyword evidence="3" id="KW-0408">Iron</keyword>
<dbReference type="GO" id="GO:0020037">
    <property type="term" value="F:heme binding"/>
    <property type="evidence" value="ECO:0007669"/>
    <property type="project" value="InterPro"/>
</dbReference>
<keyword evidence="2" id="KW-0479">Metal-binding</keyword>
<keyword evidence="1" id="KW-0349">Heme</keyword>
<dbReference type="InterPro" id="IPR012292">
    <property type="entry name" value="Globin/Proto"/>
</dbReference>
<proteinExistence type="predicted"/>
<comment type="caution">
    <text evidence="4">The sequence shown here is derived from an EMBL/GenBank/DDBJ whole genome shotgun (WGS) entry which is preliminary data.</text>
</comment>
<dbReference type="GO" id="GO:0019825">
    <property type="term" value="F:oxygen binding"/>
    <property type="evidence" value="ECO:0007669"/>
    <property type="project" value="InterPro"/>
</dbReference>
<dbReference type="EMBL" id="SCEB01215614">
    <property type="protein sequence ID" value="RXM28603.1"/>
    <property type="molecule type" value="Genomic_DNA"/>
</dbReference>
<evidence type="ECO:0000256" key="3">
    <source>
        <dbReference type="ARBA" id="ARBA00023004"/>
    </source>
</evidence>
<sequence>MERRERVDQLTEAERVMIQHTWSKVYHQREDVGVSILIRDLLENHEQGKAEELSFEQAPVQTLPLVKHIVLWQEILTITRCLVDKSQNCRVSPWT</sequence>
<accession>A0A444U084</accession>
<dbReference type="Gene3D" id="1.10.490.10">
    <property type="entry name" value="Globins"/>
    <property type="match status" value="1"/>
</dbReference>
<name>A0A444U084_ACIRT</name>